<evidence type="ECO:0000256" key="3">
    <source>
        <dbReference type="SAM" id="MobiDB-lite"/>
    </source>
</evidence>
<dbReference type="PANTHER" id="PTHR11705">
    <property type="entry name" value="PROTEASE FAMILY M14 CARBOXYPEPTIDASE A,B"/>
    <property type="match status" value="1"/>
</dbReference>
<dbReference type="Pfam" id="PF00246">
    <property type="entry name" value="Peptidase_M14"/>
    <property type="match status" value="1"/>
</dbReference>
<dbReference type="GO" id="GO:0006508">
    <property type="term" value="P:proteolysis"/>
    <property type="evidence" value="ECO:0007669"/>
    <property type="project" value="InterPro"/>
</dbReference>
<dbReference type="OrthoDB" id="3626597at2759"/>
<comment type="cofactor">
    <cofactor evidence="1">
        <name>Zn(2+)</name>
        <dbReference type="ChEBI" id="CHEBI:29105"/>
    </cofactor>
</comment>
<reference evidence="5 6" key="1">
    <citation type="submission" date="2019-01" db="EMBL/GenBank/DDBJ databases">
        <authorList>
            <person name="Sayadi A."/>
        </authorList>
    </citation>
    <scope>NUCLEOTIDE SEQUENCE [LARGE SCALE GENOMIC DNA]</scope>
</reference>
<dbReference type="GO" id="GO:0005615">
    <property type="term" value="C:extracellular space"/>
    <property type="evidence" value="ECO:0007669"/>
    <property type="project" value="TreeGrafter"/>
</dbReference>
<feature type="domain" description="Peptidase M14" evidence="4">
    <location>
        <begin position="51"/>
        <end position="186"/>
    </location>
</feature>
<dbReference type="EMBL" id="CAACVG010011135">
    <property type="protein sequence ID" value="VEN57401.1"/>
    <property type="molecule type" value="Genomic_DNA"/>
</dbReference>
<dbReference type="InterPro" id="IPR000834">
    <property type="entry name" value="Peptidase_M14"/>
</dbReference>
<feature type="non-terminal residue" evidence="5">
    <location>
        <position position="204"/>
    </location>
</feature>
<dbReference type="AlphaFoldDB" id="A0A653DCY6"/>
<dbReference type="GO" id="GO:0008270">
    <property type="term" value="F:zinc ion binding"/>
    <property type="evidence" value="ECO:0007669"/>
    <property type="project" value="InterPro"/>
</dbReference>
<dbReference type="Proteomes" id="UP000410492">
    <property type="component" value="Unassembled WGS sequence"/>
</dbReference>
<protein>
    <recommendedName>
        <fullName evidence="4">Peptidase M14 domain-containing protein</fullName>
    </recommendedName>
</protein>
<evidence type="ECO:0000313" key="6">
    <source>
        <dbReference type="Proteomes" id="UP000410492"/>
    </source>
</evidence>
<evidence type="ECO:0000256" key="2">
    <source>
        <dbReference type="ARBA" id="ARBA00005988"/>
    </source>
</evidence>
<dbReference type="PANTHER" id="PTHR11705:SF140">
    <property type="entry name" value="FI02848P-RELATED"/>
    <property type="match status" value="1"/>
</dbReference>
<feature type="compositionally biased region" description="Basic residues" evidence="3">
    <location>
        <begin position="1"/>
        <end position="26"/>
    </location>
</feature>
<evidence type="ECO:0000313" key="5">
    <source>
        <dbReference type="EMBL" id="VEN57401.1"/>
    </source>
</evidence>
<dbReference type="SUPFAM" id="SSF53187">
    <property type="entry name" value="Zn-dependent exopeptidases"/>
    <property type="match status" value="1"/>
</dbReference>
<name>A0A653DCY6_CALMS</name>
<feature type="region of interest" description="Disordered" evidence="3">
    <location>
        <begin position="1"/>
        <end position="33"/>
    </location>
</feature>
<accession>A0A653DCY6</accession>
<evidence type="ECO:0000259" key="4">
    <source>
        <dbReference type="Pfam" id="PF00246"/>
    </source>
</evidence>
<dbReference type="GO" id="GO:0004181">
    <property type="term" value="F:metallocarboxypeptidase activity"/>
    <property type="evidence" value="ECO:0007669"/>
    <property type="project" value="InterPro"/>
</dbReference>
<proteinExistence type="inferred from homology"/>
<gene>
    <name evidence="5" type="ORF">CALMAC_LOCUS16035</name>
</gene>
<organism evidence="5 6">
    <name type="scientific">Callosobruchus maculatus</name>
    <name type="common">Southern cowpea weevil</name>
    <name type="synonym">Pulse bruchid</name>
    <dbReference type="NCBI Taxonomy" id="64391"/>
    <lineage>
        <taxon>Eukaryota</taxon>
        <taxon>Metazoa</taxon>
        <taxon>Ecdysozoa</taxon>
        <taxon>Arthropoda</taxon>
        <taxon>Hexapoda</taxon>
        <taxon>Insecta</taxon>
        <taxon>Pterygota</taxon>
        <taxon>Neoptera</taxon>
        <taxon>Endopterygota</taxon>
        <taxon>Coleoptera</taxon>
        <taxon>Polyphaga</taxon>
        <taxon>Cucujiformia</taxon>
        <taxon>Chrysomeloidea</taxon>
        <taxon>Chrysomelidae</taxon>
        <taxon>Bruchinae</taxon>
        <taxon>Bruchini</taxon>
        <taxon>Callosobruchus</taxon>
    </lineage>
</organism>
<sequence>MNRKRKSSKSRSRSRSKAVKRRRRRNAVADQTEDDKTIPDIEKCFLNYQQIANYLAALADEFPHKVTVDEIGISLKGNSILMAKIFMASHGQGQADKSGVQEEDTRKDPYCCCPEHECKTFECDPDCMLNRSIAFVEAGSNGCDWISVSTALYMIDHLVKSDGMQTNVDYFIVPCSNPDSYKASFTPGNTLENLSFNYPIILGK</sequence>
<dbReference type="Gene3D" id="3.40.630.10">
    <property type="entry name" value="Zn peptidases"/>
    <property type="match status" value="1"/>
</dbReference>
<keyword evidence="6" id="KW-1185">Reference proteome</keyword>
<evidence type="ECO:0000256" key="1">
    <source>
        <dbReference type="ARBA" id="ARBA00001947"/>
    </source>
</evidence>
<comment type="similarity">
    <text evidence="2">Belongs to the peptidase M14 family.</text>
</comment>